<evidence type="ECO:0000313" key="2">
    <source>
        <dbReference type="Proteomes" id="UP000022910"/>
    </source>
</evidence>
<evidence type="ECO:0008006" key="3">
    <source>
        <dbReference type="Google" id="ProtNLM"/>
    </source>
</evidence>
<accession>A0A015LJE7</accession>
<name>A0A015LJE7_RHIIW</name>
<dbReference type="Proteomes" id="UP000022910">
    <property type="component" value="Unassembled WGS sequence"/>
</dbReference>
<dbReference type="AlphaFoldDB" id="A0A015LJE7"/>
<dbReference type="PANTHER" id="PTHR36649:SF28">
    <property type="entry name" value="UBIQUITIN-LIKE DOMAIN-CONTAINING PROTEIN"/>
    <property type="match status" value="1"/>
</dbReference>
<comment type="caution">
    <text evidence="1">The sequence shown here is derived from an EMBL/GenBank/DDBJ whole genome shotgun (WGS) entry which is preliminary data.</text>
</comment>
<dbReference type="HOGENOM" id="CLU_104310_0_0_1"/>
<reference evidence="1 2" key="1">
    <citation type="submission" date="2014-02" db="EMBL/GenBank/DDBJ databases">
        <title>Single nucleus genome sequencing reveals high similarity among nuclei of an endomycorrhizal fungus.</title>
        <authorList>
            <person name="Lin K."/>
            <person name="Geurts R."/>
            <person name="Zhang Z."/>
            <person name="Limpens E."/>
            <person name="Saunders D.G."/>
            <person name="Mu D."/>
            <person name="Pang E."/>
            <person name="Cao H."/>
            <person name="Cha H."/>
            <person name="Lin T."/>
            <person name="Zhou Q."/>
            <person name="Shang Y."/>
            <person name="Li Y."/>
            <person name="Ivanov S."/>
            <person name="Sharma T."/>
            <person name="Velzen R.V."/>
            <person name="Ruijter N.D."/>
            <person name="Aanen D.K."/>
            <person name="Win J."/>
            <person name="Kamoun S."/>
            <person name="Bisseling T."/>
            <person name="Huang S."/>
        </authorList>
    </citation>
    <scope>NUCLEOTIDE SEQUENCE [LARGE SCALE GENOMIC DNA]</scope>
    <source>
        <strain evidence="2">DAOM197198w</strain>
    </source>
</reference>
<dbReference type="STRING" id="1432141.A0A015LJE7"/>
<proteinExistence type="predicted"/>
<dbReference type="SUPFAM" id="SSF56399">
    <property type="entry name" value="ADP-ribosylation"/>
    <property type="match status" value="1"/>
</dbReference>
<keyword evidence="2" id="KW-1185">Reference proteome</keyword>
<dbReference type="OrthoDB" id="1525569at2759"/>
<gene>
    <name evidence="1" type="ORF">RirG_065990</name>
</gene>
<dbReference type="PANTHER" id="PTHR36649">
    <property type="entry name" value="UBIQUITIN-LIKE DOMAIN-CONTAINING PROTEIN"/>
    <property type="match status" value="1"/>
</dbReference>
<protein>
    <recommendedName>
        <fullName evidence="3">PARP catalytic domain-containing protein</fullName>
    </recommendedName>
</protein>
<dbReference type="Gene3D" id="3.90.175.10">
    <property type="entry name" value="Diphtheria Toxin, domain 1"/>
    <property type="match status" value="1"/>
</dbReference>
<evidence type="ECO:0000313" key="1">
    <source>
        <dbReference type="EMBL" id="EXX72791.1"/>
    </source>
</evidence>
<dbReference type="EMBL" id="JEMT01015043">
    <property type="protein sequence ID" value="EXX72791.1"/>
    <property type="molecule type" value="Genomic_DNA"/>
</dbReference>
<organism evidence="1 2">
    <name type="scientific">Rhizophagus irregularis (strain DAOM 197198w)</name>
    <name type="common">Glomus intraradices</name>
    <dbReference type="NCBI Taxonomy" id="1432141"/>
    <lineage>
        <taxon>Eukaryota</taxon>
        <taxon>Fungi</taxon>
        <taxon>Fungi incertae sedis</taxon>
        <taxon>Mucoromycota</taxon>
        <taxon>Glomeromycotina</taxon>
        <taxon>Glomeromycetes</taxon>
        <taxon>Glomerales</taxon>
        <taxon>Glomeraceae</taxon>
        <taxon>Rhizophagus</taxon>
    </lineage>
</organism>
<sequence>MINLIGQNNEVINFIDSDFLDPMYDCDFTNIVDDIKFMRGSYEYRRPCGWKRIAVKVLNKYGDNAWLGKAAKKGSWRYESDPNEWPVSYHGTDKFNARSIAETGFDITKGKRFKFGYGIYSTPDINVAALFANKFIHNNEVYCLVFQNRVNPQTLNKINTSIGEYWISPQSDDIRPYGICIKKLGKIYP</sequence>